<feature type="non-terminal residue" evidence="2">
    <location>
        <position position="235"/>
    </location>
</feature>
<comment type="caution">
    <text evidence="2">The sequence shown here is derived from an EMBL/GenBank/DDBJ whole genome shotgun (WGS) entry which is preliminary data.</text>
</comment>
<feature type="region of interest" description="Disordered" evidence="1">
    <location>
        <begin position="162"/>
        <end position="189"/>
    </location>
</feature>
<organism evidence="2 3">
    <name type="scientific">Striga hermonthica</name>
    <name type="common">Purple witchweed</name>
    <name type="synonym">Buchnera hermonthica</name>
    <dbReference type="NCBI Taxonomy" id="68872"/>
    <lineage>
        <taxon>Eukaryota</taxon>
        <taxon>Viridiplantae</taxon>
        <taxon>Streptophyta</taxon>
        <taxon>Embryophyta</taxon>
        <taxon>Tracheophyta</taxon>
        <taxon>Spermatophyta</taxon>
        <taxon>Magnoliopsida</taxon>
        <taxon>eudicotyledons</taxon>
        <taxon>Gunneridae</taxon>
        <taxon>Pentapetalae</taxon>
        <taxon>asterids</taxon>
        <taxon>lamiids</taxon>
        <taxon>Lamiales</taxon>
        <taxon>Orobanchaceae</taxon>
        <taxon>Buchnereae</taxon>
        <taxon>Striga</taxon>
    </lineage>
</organism>
<evidence type="ECO:0000313" key="3">
    <source>
        <dbReference type="Proteomes" id="UP001153555"/>
    </source>
</evidence>
<dbReference type="AlphaFoldDB" id="A0A9N7R8Z4"/>
<feature type="region of interest" description="Disordered" evidence="1">
    <location>
        <begin position="125"/>
        <end position="145"/>
    </location>
</feature>
<protein>
    <submittedName>
        <fullName evidence="2">Uncharacterized protein</fullName>
    </submittedName>
</protein>
<feature type="non-terminal residue" evidence="2">
    <location>
        <position position="1"/>
    </location>
</feature>
<evidence type="ECO:0000313" key="2">
    <source>
        <dbReference type="EMBL" id="CAA0817208.1"/>
    </source>
</evidence>
<proteinExistence type="predicted"/>
<dbReference type="Proteomes" id="UP001153555">
    <property type="component" value="Unassembled WGS sequence"/>
</dbReference>
<reference evidence="2" key="1">
    <citation type="submission" date="2019-12" db="EMBL/GenBank/DDBJ databases">
        <authorList>
            <person name="Scholes J."/>
        </authorList>
    </citation>
    <scope>NUCLEOTIDE SEQUENCE</scope>
</reference>
<accession>A0A9N7R8Z4</accession>
<keyword evidence="3" id="KW-1185">Reference proteome</keyword>
<evidence type="ECO:0000256" key="1">
    <source>
        <dbReference type="SAM" id="MobiDB-lite"/>
    </source>
</evidence>
<name>A0A9N7R8Z4_STRHE</name>
<sequence length="235" mass="25308">CPVRSWRGVCLPSLTTSTSSSSGVSIVLAPGFVYLRLMSGSGSIACRLVALVYRSSILLGLRFPLSEALSSILSELDIDISQLVSTVFARLTMAPDNQTVADVERAPDPDPSTHQDDIVIEKVGSNDEGDAQDPNQPLEQATRGGRGITLRVSKANAVVRSGAKKKKKTTLVEEPSPPKRTLSTHADRSEAYVQIDPARCARYAAEMPGFPDDLFLDARSARGVKIPNEFDLPNQ</sequence>
<gene>
    <name evidence="2" type="ORF">SHERM_16875</name>
</gene>
<dbReference type="EMBL" id="CACSLK010015718">
    <property type="protein sequence ID" value="CAA0817208.1"/>
    <property type="molecule type" value="Genomic_DNA"/>
</dbReference>